<dbReference type="EMBL" id="WJPN01000001">
    <property type="protein sequence ID" value="MRG98839.1"/>
    <property type="molecule type" value="Genomic_DNA"/>
</dbReference>
<dbReference type="RefSeq" id="WP_153750342.1">
    <property type="nucleotide sequence ID" value="NZ_WJPM01000001.1"/>
</dbReference>
<protein>
    <recommendedName>
        <fullName evidence="7">MASE1 domain-containing protein</fullName>
    </recommendedName>
</protein>
<dbReference type="EMBL" id="WJPM01000001">
    <property type="protein sequence ID" value="MRH73370.1"/>
    <property type="molecule type" value="Genomic_DNA"/>
</dbReference>
<name>A0A6N7Q4J3_9XANT</name>
<feature type="domain" description="MASE1" evidence="7">
    <location>
        <begin position="22"/>
        <end position="281"/>
    </location>
</feature>
<sequence>MAVGFRGSARIVVLAALYFGLYKFAWWHSADQFFLPAGLRLAALLFLPYRFWPSVFLGDAAALLSLRLPMADAQSASYTWAVLSSLLLCPAVAIAPLIARRAFPSLVTRDRLIPLVLIPSAAWGVTCSLGVNSLLGFPAPEQVVPHLYRFGVGQYLAILIAALPVVLWLRRHERYQQQRALIRDGLIGVGTLLISYVCAYTAQQDWLRIALLGCMIAPVLVLTALHGWRGAAIAITASNLALGFSMPTTGVFGNHDAGVFVAQQTIAVISTFMLVVGSMMSAASDKANRAAASALEARALARAQQIRIEQALRDHAEQIAVANKQIIADNRETVERLKAEGHFQLALQVNSHSLTNTRKLYEQAAALYPFRIERIGLYGALTEPAFEASIAASQVKFLLRGDLSRHTITMQIAAYRAICHAIDMLPADKYAIHARAWSLRGERGISVQVKATSGVTSVGSQKSRMAEMELLAKMHAYGGASKRRHHSVFFMLGDGNHFLARGTTIQDGPFSPSSTLTANVSVS</sequence>
<evidence type="ECO:0000256" key="1">
    <source>
        <dbReference type="ARBA" id="ARBA00004651"/>
    </source>
</evidence>
<dbReference type="GO" id="GO:0005886">
    <property type="term" value="C:plasma membrane"/>
    <property type="evidence" value="ECO:0007669"/>
    <property type="project" value="UniProtKB-SubCell"/>
</dbReference>
<evidence type="ECO:0000259" key="7">
    <source>
        <dbReference type="Pfam" id="PF05231"/>
    </source>
</evidence>
<reference evidence="10 11" key="1">
    <citation type="submission" date="2019-11" db="EMBL/GenBank/DDBJ databases">
        <title>First report of rice panicle blight caused by Xanthomonas sp. in Iran.</title>
        <authorList>
            <person name="Mirghasempour S.A."/>
            <person name="Huang S."/>
            <person name="Brady C.L."/>
            <person name="Studholme D.J."/>
        </authorList>
    </citation>
    <scope>NUCLEOTIDE SEQUENCE [LARGE SCALE GENOMIC DNA]</scope>
    <source>
        <strain evidence="8 11">ASD011</strain>
        <strain evidence="10">SAM114</strain>
    </source>
</reference>
<evidence type="ECO:0000313" key="8">
    <source>
        <dbReference type="EMBL" id="MRG98839.1"/>
    </source>
</evidence>
<evidence type="ECO:0000256" key="4">
    <source>
        <dbReference type="ARBA" id="ARBA00022989"/>
    </source>
</evidence>
<evidence type="ECO:0000313" key="10">
    <source>
        <dbReference type="Proteomes" id="UP000437931"/>
    </source>
</evidence>
<feature type="transmembrane region" description="Helical" evidence="6">
    <location>
        <begin position="147"/>
        <end position="169"/>
    </location>
</feature>
<feature type="transmembrane region" description="Helical" evidence="6">
    <location>
        <begin position="78"/>
        <end position="99"/>
    </location>
</feature>
<proteinExistence type="predicted"/>
<comment type="caution">
    <text evidence="8">The sequence shown here is derived from an EMBL/GenBank/DDBJ whole genome shotgun (WGS) entry which is preliminary data.</text>
</comment>
<evidence type="ECO:0000256" key="3">
    <source>
        <dbReference type="ARBA" id="ARBA00022692"/>
    </source>
</evidence>
<feature type="transmembrane region" description="Helical" evidence="6">
    <location>
        <begin position="111"/>
        <end position="135"/>
    </location>
</feature>
<keyword evidence="10" id="KW-1185">Reference proteome</keyword>
<keyword evidence="4 6" id="KW-1133">Transmembrane helix</keyword>
<accession>A0A6N7Q4J3</accession>
<organism evidence="8 11">
    <name type="scientific">Xanthomonas sontii</name>
    <dbReference type="NCBI Taxonomy" id="2650745"/>
    <lineage>
        <taxon>Bacteria</taxon>
        <taxon>Pseudomonadati</taxon>
        <taxon>Pseudomonadota</taxon>
        <taxon>Gammaproteobacteria</taxon>
        <taxon>Lysobacterales</taxon>
        <taxon>Lysobacteraceae</taxon>
        <taxon>Xanthomonas</taxon>
    </lineage>
</organism>
<evidence type="ECO:0000256" key="6">
    <source>
        <dbReference type="SAM" id="Phobius"/>
    </source>
</evidence>
<feature type="transmembrane region" description="Helical" evidence="6">
    <location>
        <begin position="259"/>
        <end position="280"/>
    </location>
</feature>
<dbReference type="AlphaFoldDB" id="A0A6N7Q4J3"/>
<feature type="transmembrane region" description="Helical" evidence="6">
    <location>
        <begin position="208"/>
        <end position="225"/>
    </location>
</feature>
<dbReference type="InterPro" id="IPR007895">
    <property type="entry name" value="MASE1"/>
</dbReference>
<evidence type="ECO:0000256" key="5">
    <source>
        <dbReference type="ARBA" id="ARBA00023136"/>
    </source>
</evidence>
<dbReference type="Pfam" id="PF05231">
    <property type="entry name" value="MASE1"/>
    <property type="match status" value="1"/>
</dbReference>
<evidence type="ECO:0000313" key="11">
    <source>
        <dbReference type="Proteomes" id="UP000439314"/>
    </source>
</evidence>
<feature type="transmembrane region" description="Helical" evidence="6">
    <location>
        <begin position="232"/>
        <end position="253"/>
    </location>
</feature>
<dbReference type="Proteomes" id="UP000437931">
    <property type="component" value="Unassembled WGS sequence"/>
</dbReference>
<feature type="transmembrane region" description="Helical" evidence="6">
    <location>
        <begin position="181"/>
        <end position="202"/>
    </location>
</feature>
<keyword evidence="5 6" id="KW-0472">Membrane</keyword>
<evidence type="ECO:0000256" key="2">
    <source>
        <dbReference type="ARBA" id="ARBA00022475"/>
    </source>
</evidence>
<dbReference type="Proteomes" id="UP000439314">
    <property type="component" value="Unassembled WGS sequence"/>
</dbReference>
<keyword evidence="3 6" id="KW-0812">Transmembrane</keyword>
<evidence type="ECO:0000313" key="9">
    <source>
        <dbReference type="EMBL" id="MRH73370.1"/>
    </source>
</evidence>
<comment type="subcellular location">
    <subcellularLocation>
        <location evidence="1">Cell membrane</location>
        <topology evidence="1">Multi-pass membrane protein</topology>
    </subcellularLocation>
</comment>
<gene>
    <name evidence="8" type="ORF">GIY21_00870</name>
    <name evidence="9" type="ORF">GIY22_01900</name>
</gene>
<keyword evidence="2" id="KW-1003">Cell membrane</keyword>
<feature type="transmembrane region" description="Helical" evidence="6">
    <location>
        <begin position="6"/>
        <end position="25"/>
    </location>
</feature>
<reference evidence="9" key="2">
    <citation type="journal article" date="2020" name="Plant Dis.">
        <title>A Grain Rot of Rice in Iran Caused by a Xanthomonas Strain Closely Related to X. sacchari.</title>
        <authorList>
            <person name="Mirghasempour S.A."/>
            <person name="Huang S."/>
            <person name="Studholme D.J."/>
            <person name="Brady C.L."/>
        </authorList>
    </citation>
    <scope>NUCLEOTIDE SEQUENCE</scope>
    <source>
        <strain evidence="9">SAM114</strain>
    </source>
</reference>